<organism evidence="2 3">
    <name type="scientific">Lentilactobacillus parafarraginis F0439</name>
    <dbReference type="NCBI Taxonomy" id="797515"/>
    <lineage>
        <taxon>Bacteria</taxon>
        <taxon>Bacillati</taxon>
        <taxon>Bacillota</taxon>
        <taxon>Bacilli</taxon>
        <taxon>Lactobacillales</taxon>
        <taxon>Lactobacillaceae</taxon>
        <taxon>Lentilactobacillus</taxon>
    </lineage>
</organism>
<dbReference type="HOGENOM" id="CLU_2260200_0_0_9"/>
<dbReference type="Proteomes" id="UP000004625">
    <property type="component" value="Unassembled WGS sequence"/>
</dbReference>
<evidence type="ECO:0000256" key="1">
    <source>
        <dbReference type="SAM" id="MobiDB-lite"/>
    </source>
</evidence>
<evidence type="ECO:0000313" key="3">
    <source>
        <dbReference type="Proteomes" id="UP000004625"/>
    </source>
</evidence>
<proteinExistence type="predicted"/>
<feature type="region of interest" description="Disordered" evidence="1">
    <location>
        <begin position="83"/>
        <end position="103"/>
    </location>
</feature>
<keyword evidence="3" id="KW-1185">Reference proteome</keyword>
<dbReference type="STRING" id="797515.HMPREF9103_01635"/>
<dbReference type="AlphaFoldDB" id="G9ZPI1"/>
<dbReference type="eggNOG" id="ENOG5030AK9">
    <property type="taxonomic scope" value="Bacteria"/>
</dbReference>
<evidence type="ECO:0000313" key="2">
    <source>
        <dbReference type="EMBL" id="EHL98395.1"/>
    </source>
</evidence>
<name>G9ZPI1_9LACO</name>
<comment type="caution">
    <text evidence="2">The sequence shown here is derived from an EMBL/GenBank/DDBJ whole genome shotgun (WGS) entry which is preliminary data.</text>
</comment>
<accession>G9ZPI1</accession>
<dbReference type="PATRIC" id="fig|797515.3.peg.1514"/>
<protein>
    <submittedName>
        <fullName evidence="2">Uncharacterized protein</fullName>
    </submittedName>
</protein>
<gene>
    <name evidence="2" type="ORF">HMPREF9103_01635</name>
</gene>
<dbReference type="EMBL" id="AGEY01000074">
    <property type="protein sequence ID" value="EHL98395.1"/>
    <property type="molecule type" value="Genomic_DNA"/>
</dbReference>
<reference evidence="2 3" key="1">
    <citation type="submission" date="2011-09" db="EMBL/GenBank/DDBJ databases">
        <authorList>
            <person name="Weinstock G."/>
            <person name="Sodergren E."/>
            <person name="Clifton S."/>
            <person name="Fulton L."/>
            <person name="Fulton B."/>
            <person name="Courtney L."/>
            <person name="Fronick C."/>
            <person name="Harrison M."/>
            <person name="Strong C."/>
            <person name="Farmer C."/>
            <person name="Delahaunty K."/>
            <person name="Markovic C."/>
            <person name="Hall O."/>
            <person name="Minx P."/>
            <person name="Tomlinson C."/>
            <person name="Mitreva M."/>
            <person name="Hou S."/>
            <person name="Chen J."/>
            <person name="Wollam A."/>
            <person name="Pepin K.H."/>
            <person name="Johnson M."/>
            <person name="Bhonagiri V."/>
            <person name="Zhang X."/>
            <person name="Suruliraj S."/>
            <person name="Warren W."/>
            <person name="Chinwalla A."/>
            <person name="Mardis E.R."/>
            <person name="Wilson R.K."/>
        </authorList>
    </citation>
    <scope>NUCLEOTIDE SEQUENCE [LARGE SCALE GENOMIC DNA]</scope>
    <source>
        <strain evidence="2 3">F0439</strain>
    </source>
</reference>
<sequence length="103" mass="11617">MTNREPSLMLNLRKSTIMTSKRGDFQIMELSQTDFDILNAIKTGRVGGGTLINHFVDYCDNAIGGTKSISQSQQRVSFSRIHRHPLTNPRPKAAPQIKDRFIT</sequence>